<evidence type="ECO:0000313" key="2">
    <source>
        <dbReference type="Proteomes" id="UP000284120"/>
    </source>
</evidence>
<dbReference type="Proteomes" id="UP000284120">
    <property type="component" value="Unassembled WGS sequence"/>
</dbReference>
<evidence type="ECO:0000313" key="1">
    <source>
        <dbReference type="EMBL" id="RWU08198.1"/>
    </source>
</evidence>
<dbReference type="EMBL" id="SAYW01000002">
    <property type="protein sequence ID" value="RWU08198.1"/>
    <property type="molecule type" value="Genomic_DNA"/>
</dbReference>
<proteinExistence type="predicted"/>
<dbReference type="AlphaFoldDB" id="A0A3S4RR72"/>
<comment type="caution">
    <text evidence="1">The sequence shown here is derived from an EMBL/GenBank/DDBJ whole genome shotgun (WGS) entry which is preliminary data.</text>
</comment>
<organism evidence="1 2">
    <name type="scientific">Pedobacter chitinilyticus</name>
    <dbReference type="NCBI Taxonomy" id="2233776"/>
    <lineage>
        <taxon>Bacteria</taxon>
        <taxon>Pseudomonadati</taxon>
        <taxon>Bacteroidota</taxon>
        <taxon>Sphingobacteriia</taxon>
        <taxon>Sphingobacteriales</taxon>
        <taxon>Sphingobacteriaceae</taxon>
        <taxon>Pedobacter</taxon>
    </lineage>
</organism>
<reference evidence="1 2" key="1">
    <citation type="submission" date="2018-06" db="EMBL/GenBank/DDBJ databases">
        <title>Pedobacter endophyticus sp. nov., an endophytic bacterium isolated from a leaf of Triticum aestivum.</title>
        <authorList>
            <person name="Zhang L."/>
        </authorList>
    </citation>
    <scope>NUCLEOTIDE SEQUENCE [LARGE SCALE GENOMIC DNA]</scope>
    <source>
        <strain evidence="1 2">CM134L-2</strain>
    </source>
</reference>
<accession>A0A3S4RR72</accession>
<name>A0A3S4RR72_9SPHI</name>
<protein>
    <submittedName>
        <fullName evidence="1">Uncharacterized protein</fullName>
    </submittedName>
</protein>
<dbReference type="OrthoDB" id="648314at2"/>
<sequence>MAKKYKVSYKTYLNQWLKEVPFHGRNSHPLYCQVTYQRRPIYFKSAIYELLSAPRFQESRNGKRIVPLMSFADRVENEHLSYAINSCSDDFSLEEFKLKYAYYTTDLCMSMEEGLRLVLSLHFSEIGLPSIGKAVLASAPSTILYDLLQELYQLIRPGTVKEIQKTLSGLLPYQDLYDYVSTKRKVTERIFTLKDWELEREKFVLFQQARRRDGTAVERIDRWAEDIMRSIQKQTKTK</sequence>
<gene>
    <name evidence="1" type="ORF">DPV69_07390</name>
</gene>
<keyword evidence="2" id="KW-1185">Reference proteome</keyword>
<dbReference type="RefSeq" id="WP_128353337.1">
    <property type="nucleotide sequence ID" value="NZ_QMHN01000002.1"/>
</dbReference>